<keyword evidence="4" id="KW-0472">Membrane</keyword>
<comment type="subcellular location">
    <subcellularLocation>
        <location evidence="1">Endomembrane system</location>
    </subcellularLocation>
</comment>
<evidence type="ECO:0000256" key="2">
    <source>
        <dbReference type="ARBA" id="ARBA00010225"/>
    </source>
</evidence>
<evidence type="ECO:0000256" key="1">
    <source>
        <dbReference type="ARBA" id="ARBA00004308"/>
    </source>
</evidence>
<proteinExistence type="inferred from homology"/>
<sequence>MARVSGVFQSYPITEAYEVVARELHEVERTLLRATTPSYRRGGLIAVRAVVTSLPFRTHEQELVETISARVFSGAADVDVSVRLAAFEAFHALVRNFQQQLLNCCFLHTFRALACGITDGDKRVLLLAREVSSAIRELVIANDTSLFKMELFVTFVNETFAPYCCATGDGGLANSVVIEWILEWISYLLNLPGDDFILQLWRLLKPLLILSGTYNGSEVLSQLQRCLEKTKDAFGRHKDVQIAKLVSIASECVHDAEVLLVKKNALEWVSELYNVGAAGLVDLIGDVVRITISQLGSRDLETRLVAQKANQRITQFALNPQGNTRPIPFDLVLKAVLKQLADCSAEETRIAALEWIVLVQHMDPQVVENDFDMSFDVTVGLLCDRSLHVVHKAIEVIYLISGEEHFDQFVTHLINLTHAKADVLLSRAPTIIKQLQLRYQGKDLEECEKLCLRLAAVVSSHEDKRFVEKFVITLSTLLLTSREFLPLREVLHKGVDDARARTTFLGLYDCFCYNTVSTLSLCLLSRAYEHAYQLVRLMGSSELSANTLVQLERLARLIETPAFSYIRIALMEPSKCLPLVRTLFAIQLILPQCSPQYSLLYRRIKAIPCLARLESENQAYDAQKGSDPIWDQLLEQSKQAQDCITDFERKFFLQQMENEDAQ</sequence>
<dbReference type="PANTHER" id="PTHR16023:SF0">
    <property type="entry name" value="PROTEIN VAC14 HOMOLOG"/>
    <property type="match status" value="1"/>
</dbReference>
<gene>
    <name evidence="6" type="ORF">TCIL3000_7_2750</name>
</gene>
<dbReference type="PANTHER" id="PTHR16023">
    <property type="entry name" value="TAX1 BINDING PROTEIN-RELATED"/>
    <property type="match status" value="1"/>
</dbReference>
<dbReference type="InterPro" id="IPR026825">
    <property type="entry name" value="Vac14"/>
</dbReference>
<evidence type="ECO:0000256" key="3">
    <source>
        <dbReference type="ARBA" id="ARBA00022737"/>
    </source>
</evidence>
<dbReference type="AlphaFoldDB" id="G0UQ00"/>
<organism evidence="6">
    <name type="scientific">Trypanosoma congolense (strain IL3000)</name>
    <dbReference type="NCBI Taxonomy" id="1068625"/>
    <lineage>
        <taxon>Eukaryota</taxon>
        <taxon>Discoba</taxon>
        <taxon>Euglenozoa</taxon>
        <taxon>Kinetoplastea</taxon>
        <taxon>Metakinetoplastina</taxon>
        <taxon>Trypanosomatida</taxon>
        <taxon>Trypanosomatidae</taxon>
        <taxon>Trypanosoma</taxon>
        <taxon>Nannomonas</taxon>
    </lineage>
</organism>
<name>G0UQ00_TRYCI</name>
<dbReference type="InterPro" id="IPR011989">
    <property type="entry name" value="ARM-like"/>
</dbReference>
<dbReference type="EMBL" id="HE575320">
    <property type="protein sequence ID" value="CCC91461.1"/>
    <property type="molecule type" value="Genomic_DNA"/>
</dbReference>
<dbReference type="Pfam" id="PF11916">
    <property type="entry name" value="Vac14_Fig4_bd"/>
    <property type="match status" value="1"/>
</dbReference>
<dbReference type="Pfam" id="PF12755">
    <property type="entry name" value="Vac14_Fab1_bd"/>
    <property type="match status" value="1"/>
</dbReference>
<dbReference type="VEuPathDB" id="TriTrypDB:TcIL3000_7_2750"/>
<evidence type="ECO:0000313" key="6">
    <source>
        <dbReference type="EMBL" id="CCC91461.1"/>
    </source>
</evidence>
<reference evidence="6" key="1">
    <citation type="journal article" date="2012" name="Proc. Natl. Acad. Sci. U.S.A.">
        <title>Antigenic diversity is generated by distinct evolutionary mechanisms in African trypanosome species.</title>
        <authorList>
            <person name="Jackson A.P."/>
            <person name="Berry A."/>
            <person name="Aslett M."/>
            <person name="Allison H.C."/>
            <person name="Burton P."/>
            <person name="Vavrova-Anderson J."/>
            <person name="Brown R."/>
            <person name="Browne H."/>
            <person name="Corton N."/>
            <person name="Hauser H."/>
            <person name="Gamble J."/>
            <person name="Gilderthorp R."/>
            <person name="Marcello L."/>
            <person name="McQuillan J."/>
            <person name="Otto T.D."/>
            <person name="Quail M.A."/>
            <person name="Sanders M.J."/>
            <person name="van Tonder A."/>
            <person name="Ginger M.L."/>
            <person name="Field M.C."/>
            <person name="Barry J.D."/>
            <person name="Hertz-Fowler C."/>
            <person name="Berriman M."/>
        </authorList>
    </citation>
    <scope>NUCLEOTIDE SEQUENCE</scope>
    <source>
        <strain evidence="6">IL3000</strain>
    </source>
</reference>
<accession>G0UQ00</accession>
<comment type="similarity">
    <text evidence="2">Belongs to the VAC14 family.</text>
</comment>
<evidence type="ECO:0000259" key="5">
    <source>
        <dbReference type="Pfam" id="PF11916"/>
    </source>
</evidence>
<evidence type="ECO:0000256" key="4">
    <source>
        <dbReference type="ARBA" id="ARBA00023136"/>
    </source>
</evidence>
<dbReference type="InterPro" id="IPR021841">
    <property type="entry name" value="VAC14_Fig4p-bd"/>
</dbReference>
<keyword evidence="3" id="KW-0677">Repeat</keyword>
<dbReference type="GO" id="GO:0010008">
    <property type="term" value="C:endosome membrane"/>
    <property type="evidence" value="ECO:0007669"/>
    <property type="project" value="TreeGrafter"/>
</dbReference>
<dbReference type="SUPFAM" id="SSF48371">
    <property type="entry name" value="ARM repeat"/>
    <property type="match status" value="1"/>
</dbReference>
<dbReference type="GO" id="GO:0006661">
    <property type="term" value="P:phosphatidylinositol biosynthetic process"/>
    <property type="evidence" value="ECO:0007669"/>
    <property type="project" value="InterPro"/>
</dbReference>
<feature type="domain" description="Vacuolar protein 14 C-terminal Fig4-binding" evidence="5">
    <location>
        <begin position="423"/>
        <end position="607"/>
    </location>
</feature>
<dbReference type="InterPro" id="IPR016024">
    <property type="entry name" value="ARM-type_fold"/>
</dbReference>
<dbReference type="Gene3D" id="1.25.10.10">
    <property type="entry name" value="Leucine-rich Repeat Variant"/>
    <property type="match status" value="1"/>
</dbReference>
<dbReference type="GO" id="GO:0070772">
    <property type="term" value="C:PAS complex"/>
    <property type="evidence" value="ECO:0007669"/>
    <property type="project" value="InterPro"/>
</dbReference>
<protein>
    <recommendedName>
        <fullName evidence="5">Vacuolar protein 14 C-terminal Fig4-binding domain-containing protein</fullName>
    </recommendedName>
</protein>